<dbReference type="Proteomes" id="UP000198582">
    <property type="component" value="Unassembled WGS sequence"/>
</dbReference>
<accession>A0A1H8YNS0</accession>
<dbReference type="STRING" id="394193.SAMN04489732_13025"/>
<reference evidence="1 2" key="1">
    <citation type="submission" date="2016-10" db="EMBL/GenBank/DDBJ databases">
        <authorList>
            <person name="de Groot N.N."/>
        </authorList>
    </citation>
    <scope>NUCLEOTIDE SEQUENCE [LARGE SCALE GENOMIC DNA]</scope>
    <source>
        <strain evidence="1 2">DSM 44993</strain>
    </source>
</reference>
<organism evidence="1 2">
    <name type="scientific">Amycolatopsis saalfeldensis</name>
    <dbReference type="NCBI Taxonomy" id="394193"/>
    <lineage>
        <taxon>Bacteria</taxon>
        <taxon>Bacillati</taxon>
        <taxon>Actinomycetota</taxon>
        <taxon>Actinomycetes</taxon>
        <taxon>Pseudonocardiales</taxon>
        <taxon>Pseudonocardiaceae</taxon>
        <taxon>Amycolatopsis</taxon>
    </lineage>
</organism>
<evidence type="ECO:0000313" key="2">
    <source>
        <dbReference type="Proteomes" id="UP000198582"/>
    </source>
</evidence>
<keyword evidence="2" id="KW-1185">Reference proteome</keyword>
<gene>
    <name evidence="1" type="ORF">SAMN04489732_13025</name>
</gene>
<evidence type="ECO:0000313" key="1">
    <source>
        <dbReference type="EMBL" id="SEP53723.1"/>
    </source>
</evidence>
<name>A0A1H8YNS0_9PSEU</name>
<dbReference type="EMBL" id="FOEF01000030">
    <property type="protein sequence ID" value="SEP53723.1"/>
    <property type="molecule type" value="Genomic_DNA"/>
</dbReference>
<proteinExistence type="predicted"/>
<protein>
    <submittedName>
        <fullName evidence="1">Uncharacterized protein</fullName>
    </submittedName>
</protein>
<sequence length="463" mass="49954">MPIREFAAKLGIGVRTVNRWEARGVTVSPGPASQEILDATVDLASEDVRGRFLLGHRVAQLEAGTPAVAVDTRRPVDVQLEESADVLDGSPADTVRRIEEFTATDMATRRSVLLGLSLLTGEQLVRQVQQWTTSLPLVQVPTDRLGDDELAGLEQSVVFFRRWDASGNGGLHRKAVVGQLNAVAEAVSQPASAATRRRLLQVVAELAQLAGWMTYDTGAFGLAQRYYLFALDACRHVEAADLGAKIVGDITQMSTALGRYDDSVSLVRTAAARLPRNASALVRSELLGLEARACAQLGPAQASAALRAVDACVETFEGASTRDRPDWVHYLDQAEVECLAANAYTELALVDTRPARAATYAGRAEQHVINTVRAREGSYLRSRILDDLRLGRIRLAQQEPAEAAMIGLRAVQQAQGMRSTVVTKWLTGLAGPLNLRYGSVAEVSEFIDALTAYIQSVTAKGVL</sequence>
<dbReference type="AlphaFoldDB" id="A0A1H8YNS0"/>